<dbReference type="PANTHER" id="PTHR43065">
    <property type="entry name" value="SENSOR HISTIDINE KINASE"/>
    <property type="match status" value="1"/>
</dbReference>
<dbReference type="Pfam" id="PF00512">
    <property type="entry name" value="HisKA"/>
    <property type="match status" value="1"/>
</dbReference>
<evidence type="ECO:0000259" key="11">
    <source>
        <dbReference type="PROSITE" id="PS50109"/>
    </source>
</evidence>
<dbReference type="CDD" id="cd00082">
    <property type="entry name" value="HisKA"/>
    <property type="match status" value="1"/>
</dbReference>
<dbReference type="SUPFAM" id="SSF47384">
    <property type="entry name" value="Homodimeric domain of signal transducing histidine kinase"/>
    <property type="match status" value="1"/>
</dbReference>
<evidence type="ECO:0000256" key="3">
    <source>
        <dbReference type="ARBA" id="ARBA00022553"/>
    </source>
</evidence>
<dbReference type="EC" id="2.7.13.3" evidence="2"/>
<evidence type="ECO:0000256" key="10">
    <source>
        <dbReference type="SAM" id="Phobius"/>
    </source>
</evidence>
<keyword evidence="10" id="KW-1133">Transmembrane helix</keyword>
<feature type="transmembrane region" description="Helical" evidence="10">
    <location>
        <begin position="6"/>
        <end position="28"/>
    </location>
</feature>
<keyword evidence="6 12" id="KW-0418">Kinase</keyword>
<dbReference type="Proteomes" id="UP001319827">
    <property type="component" value="Chromosome"/>
</dbReference>
<keyword evidence="7" id="KW-0067">ATP-binding</keyword>
<protein>
    <recommendedName>
        <fullName evidence="2">histidine kinase</fullName>
        <ecNumber evidence="2">2.7.13.3</ecNumber>
    </recommendedName>
</protein>
<name>A0ABM8HY58_9BACT</name>
<dbReference type="InterPro" id="IPR036097">
    <property type="entry name" value="HisK_dim/P_sf"/>
</dbReference>
<dbReference type="InterPro" id="IPR003594">
    <property type="entry name" value="HATPase_dom"/>
</dbReference>
<dbReference type="InterPro" id="IPR005467">
    <property type="entry name" value="His_kinase_dom"/>
</dbReference>
<proteinExistence type="predicted"/>
<gene>
    <name evidence="12" type="ORF">DESUT3_25900</name>
</gene>
<accession>A0ABM8HY58</accession>
<evidence type="ECO:0000256" key="2">
    <source>
        <dbReference type="ARBA" id="ARBA00012438"/>
    </source>
</evidence>
<evidence type="ECO:0000256" key="4">
    <source>
        <dbReference type="ARBA" id="ARBA00022679"/>
    </source>
</evidence>
<dbReference type="PRINTS" id="PR00344">
    <property type="entry name" value="BCTRLSENSOR"/>
</dbReference>
<dbReference type="RefSeq" id="WP_221248941.1">
    <property type="nucleotide sequence ID" value="NZ_AP024355.1"/>
</dbReference>
<evidence type="ECO:0000313" key="12">
    <source>
        <dbReference type="EMBL" id="BCR05521.1"/>
    </source>
</evidence>
<evidence type="ECO:0000256" key="5">
    <source>
        <dbReference type="ARBA" id="ARBA00022741"/>
    </source>
</evidence>
<comment type="catalytic activity">
    <reaction evidence="1">
        <text>ATP + protein L-histidine = ADP + protein N-phospho-L-histidine.</text>
        <dbReference type="EC" id="2.7.13.3"/>
    </reaction>
</comment>
<keyword evidence="4" id="KW-0808">Transferase</keyword>
<keyword evidence="3" id="KW-0597">Phosphoprotein</keyword>
<dbReference type="InterPro" id="IPR036890">
    <property type="entry name" value="HATPase_C_sf"/>
</dbReference>
<keyword evidence="13" id="KW-1185">Reference proteome</keyword>
<keyword evidence="10" id="KW-0812">Transmembrane</keyword>
<sequence length="362" mass="40845">MRRQDWIRLTILLGMILGITALHYLTATQEVFFHDIYRRLYYIPIVLGGLWFNLRGGIAAAIGISVLYAPHVVFQWGHHPTTDVEQYLEILLYNIIGFLTGFLSQRELTQKLRYQRTAQHLEESYGKLREQADLILEIEEQLRRADRLSALGELSAGMAHEIRNPLGSIRGTAEILRDGIDPADKRYEFSQILIKEVDRLNRVVQEFLEFARPASPERGVVSVNEALREVLTLTAQQALKAAVEVHFEAEEIPRLAGNQEQLKQAFLNLVLNALQAMPGGGVLSVRTHCEAKLATIEFTDTGQGIPAENLQRIFNPFFTTRRDGTGLGLAITHRIIQGHGGRIQAQSRLGEGTRFLIHIPID</sequence>
<keyword evidence="5" id="KW-0547">Nucleotide-binding</keyword>
<dbReference type="EMBL" id="AP024355">
    <property type="protein sequence ID" value="BCR05521.1"/>
    <property type="molecule type" value="Genomic_DNA"/>
</dbReference>
<dbReference type="PANTHER" id="PTHR43065:SF10">
    <property type="entry name" value="PEROXIDE STRESS-ACTIVATED HISTIDINE KINASE MAK3"/>
    <property type="match status" value="1"/>
</dbReference>
<reference evidence="12 13" key="2">
    <citation type="journal article" date="2021" name="Int. J. Syst. Evol. Microbiol.">
        <title>Isolation and Polyphasic Characterization of Desulfuromonas versatilis sp. Nov., an Electrogenic Bacteria Capable of Versatile Metabolism Isolated from a Graphene Oxide-Reducing Enrichment Culture.</title>
        <authorList>
            <person name="Xie L."/>
            <person name="Yoshida N."/>
            <person name="Ishii S."/>
            <person name="Meng L."/>
        </authorList>
    </citation>
    <scope>NUCLEOTIDE SEQUENCE [LARGE SCALE GENOMIC DNA]</scope>
    <source>
        <strain evidence="12 13">NIT-T3</strain>
    </source>
</reference>
<dbReference type="PROSITE" id="PS50109">
    <property type="entry name" value="HIS_KIN"/>
    <property type="match status" value="1"/>
</dbReference>
<evidence type="ECO:0000256" key="9">
    <source>
        <dbReference type="SAM" id="Coils"/>
    </source>
</evidence>
<organism evidence="12 13">
    <name type="scientific">Desulfuromonas versatilis</name>
    <dbReference type="NCBI Taxonomy" id="2802975"/>
    <lineage>
        <taxon>Bacteria</taxon>
        <taxon>Pseudomonadati</taxon>
        <taxon>Thermodesulfobacteriota</taxon>
        <taxon>Desulfuromonadia</taxon>
        <taxon>Desulfuromonadales</taxon>
        <taxon>Desulfuromonadaceae</taxon>
        <taxon>Desulfuromonas</taxon>
    </lineage>
</organism>
<dbReference type="InterPro" id="IPR003661">
    <property type="entry name" value="HisK_dim/P_dom"/>
</dbReference>
<evidence type="ECO:0000256" key="8">
    <source>
        <dbReference type="ARBA" id="ARBA00023012"/>
    </source>
</evidence>
<feature type="transmembrane region" description="Helical" evidence="10">
    <location>
        <begin position="40"/>
        <end position="67"/>
    </location>
</feature>
<keyword evidence="9" id="KW-0175">Coiled coil</keyword>
<evidence type="ECO:0000313" key="13">
    <source>
        <dbReference type="Proteomes" id="UP001319827"/>
    </source>
</evidence>
<dbReference type="InterPro" id="IPR004358">
    <property type="entry name" value="Sig_transdc_His_kin-like_C"/>
</dbReference>
<dbReference type="Gene3D" id="3.30.565.10">
    <property type="entry name" value="Histidine kinase-like ATPase, C-terminal domain"/>
    <property type="match status" value="1"/>
</dbReference>
<dbReference type="SMART" id="SM00387">
    <property type="entry name" value="HATPase_c"/>
    <property type="match status" value="1"/>
</dbReference>
<evidence type="ECO:0000256" key="6">
    <source>
        <dbReference type="ARBA" id="ARBA00022777"/>
    </source>
</evidence>
<reference evidence="12 13" key="1">
    <citation type="journal article" date="2016" name="C (Basel)">
        <title>Selective Growth of and Electricity Production by Marine Exoelectrogenic Bacteria in Self-Aggregated Hydrogel of Microbially Reduced Graphene Oxide.</title>
        <authorList>
            <person name="Yoshida N."/>
            <person name="Goto Y."/>
            <person name="Miyata Y."/>
        </authorList>
    </citation>
    <scope>NUCLEOTIDE SEQUENCE [LARGE SCALE GENOMIC DNA]</scope>
    <source>
        <strain evidence="12 13">NIT-T3</strain>
    </source>
</reference>
<evidence type="ECO:0000256" key="1">
    <source>
        <dbReference type="ARBA" id="ARBA00000085"/>
    </source>
</evidence>
<keyword evidence="8" id="KW-0902">Two-component regulatory system</keyword>
<evidence type="ECO:0000256" key="7">
    <source>
        <dbReference type="ARBA" id="ARBA00022840"/>
    </source>
</evidence>
<dbReference type="Pfam" id="PF02518">
    <property type="entry name" value="HATPase_c"/>
    <property type="match status" value="1"/>
</dbReference>
<dbReference type="SUPFAM" id="SSF55874">
    <property type="entry name" value="ATPase domain of HSP90 chaperone/DNA topoisomerase II/histidine kinase"/>
    <property type="match status" value="1"/>
</dbReference>
<dbReference type="SMART" id="SM00388">
    <property type="entry name" value="HisKA"/>
    <property type="match status" value="1"/>
</dbReference>
<keyword evidence="10" id="KW-0472">Membrane</keyword>
<feature type="coiled-coil region" evidence="9">
    <location>
        <begin position="111"/>
        <end position="148"/>
    </location>
</feature>
<dbReference type="Gene3D" id="1.10.287.130">
    <property type="match status" value="1"/>
</dbReference>
<dbReference type="GO" id="GO:0016301">
    <property type="term" value="F:kinase activity"/>
    <property type="evidence" value="ECO:0007669"/>
    <property type="project" value="UniProtKB-KW"/>
</dbReference>
<feature type="domain" description="Histidine kinase" evidence="11">
    <location>
        <begin position="157"/>
        <end position="362"/>
    </location>
</feature>